<dbReference type="EMBL" id="JNSL01000006">
    <property type="protein sequence ID" value="KGA21457.1"/>
    <property type="molecule type" value="Genomic_DNA"/>
</dbReference>
<evidence type="ECO:0000256" key="1">
    <source>
        <dbReference type="ARBA" id="ARBA00022729"/>
    </source>
</evidence>
<gene>
    <name evidence="5" type="ORF">GM51_1955</name>
</gene>
<accession>A0A094QDK6</accession>
<evidence type="ECO:0000256" key="3">
    <source>
        <dbReference type="SAM" id="Phobius"/>
    </source>
</evidence>
<dbReference type="InterPro" id="IPR014756">
    <property type="entry name" value="Ig_E-set"/>
</dbReference>
<dbReference type="InterPro" id="IPR014755">
    <property type="entry name" value="Cu-Rt/internalin_Ig-like"/>
</dbReference>
<evidence type="ECO:0000256" key="2">
    <source>
        <dbReference type="ARBA" id="ARBA00023008"/>
    </source>
</evidence>
<keyword evidence="2" id="KW-0186">Copper</keyword>
<dbReference type="Gene3D" id="2.60.40.1220">
    <property type="match status" value="1"/>
</dbReference>
<reference evidence="5" key="1">
    <citation type="submission" date="2014-06" db="EMBL/GenBank/DDBJ databases">
        <title>Key roles for freshwater Actinobacteria revealed by deep metagenomic sequencing.</title>
        <authorList>
            <person name="Ghai R."/>
            <person name="Mizuno C.M."/>
            <person name="Picazo A."/>
            <person name="Camacho A."/>
            <person name="Rodriguez-Valera F."/>
        </authorList>
    </citation>
    <scope>NUCLEOTIDE SEQUENCE</scope>
</reference>
<comment type="caution">
    <text evidence="5">The sequence shown here is derived from an EMBL/GenBank/DDBJ whole genome shotgun (WGS) entry which is preliminary data.</text>
</comment>
<keyword evidence="3" id="KW-0472">Membrane</keyword>
<dbReference type="GO" id="GO:0005507">
    <property type="term" value="F:copper ion binding"/>
    <property type="evidence" value="ECO:0007669"/>
    <property type="project" value="InterPro"/>
</dbReference>
<keyword evidence="3" id="KW-1133">Transmembrane helix</keyword>
<feature type="domain" description="CopC" evidence="4">
    <location>
        <begin position="17"/>
        <end position="113"/>
    </location>
</feature>
<evidence type="ECO:0000259" key="4">
    <source>
        <dbReference type="Pfam" id="PF04234"/>
    </source>
</evidence>
<dbReference type="Pfam" id="PF04234">
    <property type="entry name" value="CopC"/>
    <property type="match status" value="1"/>
</dbReference>
<dbReference type="GO" id="GO:0042597">
    <property type="term" value="C:periplasmic space"/>
    <property type="evidence" value="ECO:0007669"/>
    <property type="project" value="InterPro"/>
</dbReference>
<name>A0A094QDK6_9ZZZZ</name>
<protein>
    <recommendedName>
        <fullName evidence="4">CopC domain-containing protein</fullName>
    </recommendedName>
</protein>
<keyword evidence="3" id="KW-0812">Transmembrane</keyword>
<sequence>MVTIPLISASVSSVHAHTALEFSTPSNNQSIEFMPAELSATFDQDLIEIKGEIVNTLELQGADGTNYLLSTATITGPVVSAKVGDGEYPAGNYFLKFRVVSADGHPVTREISFLTQSATEISSTPAEPVTTSFTPEAVESSSNTLLFLLSGFMLLVGILLALGERVSRGASNRRKWRANS</sequence>
<proteinExistence type="predicted"/>
<dbReference type="AlphaFoldDB" id="A0A094QDK6"/>
<feature type="transmembrane region" description="Helical" evidence="3">
    <location>
        <begin position="145"/>
        <end position="163"/>
    </location>
</feature>
<evidence type="ECO:0000313" key="5">
    <source>
        <dbReference type="EMBL" id="KGA21457.1"/>
    </source>
</evidence>
<dbReference type="GO" id="GO:0046688">
    <property type="term" value="P:response to copper ion"/>
    <property type="evidence" value="ECO:0007669"/>
    <property type="project" value="InterPro"/>
</dbReference>
<dbReference type="InterPro" id="IPR007348">
    <property type="entry name" value="CopC_dom"/>
</dbReference>
<keyword evidence="1" id="KW-0732">Signal</keyword>
<dbReference type="SUPFAM" id="SSF81296">
    <property type="entry name" value="E set domains"/>
    <property type="match status" value="1"/>
</dbReference>
<organism evidence="5">
    <name type="scientific">freshwater metagenome</name>
    <dbReference type="NCBI Taxonomy" id="449393"/>
    <lineage>
        <taxon>unclassified sequences</taxon>
        <taxon>metagenomes</taxon>
        <taxon>ecological metagenomes</taxon>
    </lineage>
</organism>